<keyword evidence="2" id="KW-0813">Transport</keyword>
<evidence type="ECO:0008006" key="10">
    <source>
        <dbReference type="Google" id="ProtNLM"/>
    </source>
</evidence>
<keyword evidence="3" id="KW-0445">Lipid transport</keyword>
<organism evidence="8 9">
    <name type="scientific">Ceutorhynchus assimilis</name>
    <name type="common">cabbage seed weevil</name>
    <dbReference type="NCBI Taxonomy" id="467358"/>
    <lineage>
        <taxon>Eukaryota</taxon>
        <taxon>Metazoa</taxon>
        <taxon>Ecdysozoa</taxon>
        <taxon>Arthropoda</taxon>
        <taxon>Hexapoda</taxon>
        <taxon>Insecta</taxon>
        <taxon>Pterygota</taxon>
        <taxon>Neoptera</taxon>
        <taxon>Endopterygota</taxon>
        <taxon>Coleoptera</taxon>
        <taxon>Polyphaga</taxon>
        <taxon>Cucujiformia</taxon>
        <taxon>Curculionidae</taxon>
        <taxon>Ceutorhynchinae</taxon>
        <taxon>Ceutorhynchus</taxon>
    </lineage>
</organism>
<dbReference type="InterPro" id="IPR009543">
    <property type="entry name" value="VPS13_VAB"/>
</dbReference>
<feature type="coiled-coil region" evidence="4">
    <location>
        <begin position="101"/>
        <end position="128"/>
    </location>
</feature>
<keyword evidence="4" id="KW-0175">Coiled coil</keyword>
<sequence>MVFESIVSQILNNALGEFVENLDVNQLNIGIWGGDVNLNDLVLKRSALDSLDLPIQTVYGKIGSLVLKVPWTSIYTKPTIVKIEDIYLLAQPNQQVVYDPLKEDKWLLESKKKEIQKIENAKKADREKDVAPGDPTLVQKVIQQVIKNAQVYINNIHIRYEDKVTNPGKPFAVGITLAELVIESTDANWKKAIIEEVQKIYKVVELEGLAVYWNCNTTMLSDLNPTELVAAMKDEITYKTKVPPGYNYILGPITAGARLIMNQKPMSDAKPFSTPMYHLNLDMGKLFIGITKAQYRDIIKFADSMDRMVKAIPYRKFRPNLTTYKGHYKDWWHFAYKCVVEGEVKRQKNNWDWNHMLAHREMGREYGELLKKKINKSCTPEQKSRLVECEKHLDLTSIVIIRQRVELETEKLEQLQKSKEPKRWYSGWFGGGSDTSQQMNQSTNILEQFEQEMTAAEKARLYKAIDYQENAPAAAFPEEFVDKSISFLLRTLEIELRDDAEEEVQTVLLTTLKGVKVKLETRISAGALKAQVAIDHLKTDGLKQEDSVPALVIPEEKEIQGVKSLLDVTFETNPLDKMCDQRIHVIAKPLKIVYDALTINKVLDVFKVPPDSSLDQIQAAATSKLTDVKEMTSTGLQYAIEQHSRLDVNILLYAPLIIVPYGGRLEEIQSVLVIDLGQIKLYSDGHRSSIMDVRRLYSEGLDQSEIFERMKIHSYDKFKLELTDLQILVAQGEENWGKYIDPESPSAFTDMHLLRPLSLNVSYSKCLVTDDPRLPHQKINCELPKIDISVTDARLLLLVSLLTSIPLPVSEEEEASTLDSSHSMKRTRLNSSTMSLIKWQDTQISKITKNIKKVQTQDIVQFQLMEVSVELSEISLTLNQQETLTSPINEMVVMKVHTLQANLLQRTSDTTVNVGLGGVRLTQNRNDQTIDIISTPVANGEGLFTVAFTQVDPTSPDFHTTFHSCETSLGVHFSMLYIVLHQEGILSLISFAQYLMDTVNELLADKNKTIHGEARKLSRRLSNISDISEFSLKGQRKVKKQQQVVVESIKFKLIADIKEVMVELTSDALDISSFAIRGMEADVSVKATYTQVNAKLHELAVLDLNPDTKHNLILTTEDENALTAQIVLNNLEGESYKPDIDVTVKMGGTKIVFVNWFVTNILNFINPFQTAQQAVIEASEAAAMKAKENAKQMYEKATKIALDIRLRAPKIFVPVSSQKMDAILLDLGVISITNKFLVMEYKNEEGFSAVVDNMKITLTDLKLSKIELDHKVNIVEEWSILQPINFEVHCKRNLSASWYKAIPDLNISGRIQLIDLHISQADYHMIMSILSENLQEGKTELDKDVKIRRALSALSVASHFGAAEAMAIVDSTTTVVPETKDKVTIFLKFTFTMEQLIVNMYSGGFKKNKKSTPTKKADNHLGRFSLEGLSVKGRILSDNSIVAAVLLVNCLLDDMRKGREDKLNRLIERTLNDDAVQSSDSTVPPRSMIDVSYHQTGTDMFIDVRIFSFTLILSVEYMMKIAEFFTNPLEKQSTQLEPVKIPIKSTTTISSRSATRFSKTTQVTPDQAQPSQITLNLKVERPDIILVENMDSIDTKAMALNSEIMIKLRMQGQHQVINGLITDLQVYTCNYNPATRAETKGNVLDPVTISLAGSTPEGKGLHVELVIEEVRLRVSPATIELLSAVLVTMSKTPESEEVEEEEQFTYESLWDYKEVRDQDFWFLRNEEAEEAYEEDIFEVSTTTANKMSLQELCIVSMPSIVITLEAGVANKTVPFLLFETSLKASVKNWSSQLGVDATVTVLMGYYNSRLALWEPLIEPVERKVNDKLVFQPWELRCELSMNEPDDPLNFASPISERGDEVEVPGSQPPVMSIDVTSDQSLELTVTKSCIDVLTNLGKAFASAMKPEKVISSAVLAPYRVLNEIGEDVTLLLDESSFKIAEGGLLEDINRSAAVPFVLKTARPTAIQLGQELNRNEQETNYFLQVKVNKTNCELSLPVIRADKRFFMLNSPRDNNNWGLISDVKVDEGVTLVTIRSILQIYNHFSVPVDVYYMTPRGNELELVGSVEPNGTLNLPLKAVYTPTSELFFGVSGYSVTTSPYIWKELQTDMNIAKVLHCPVLSDNDSGKGPFIIKTVGEMEQVYYENTTRYTMASTCYNIHLRPAAIFKNFLPLPIIVCVDELAEEIEVKAGDTLQLPNVDPGKSVIVIRLPEYLEKEWSCRKETDINPEEFEVWTFNSYDSPAKMSLDLGVHTINKDGSFIYSLYCPFWMLNKTGLMIGYRKSKKTEKNEAIGSPAKSSDENLNVLHHPADFKGPILFSFNPRNFFGKKKASIRVDSGNWSDKFSLDVAGSSGVVYCKANDRSYPIGVHNQLTYNNLTKQVTFTPYYVIINEAPFAIECQESDRPADPWTIIEPKSCSALWPRSEMEDKLLKVRIAGTDEITSPFLYTESHTTLLKLDNKYGGINVDIQLNEGSTYINFAPYAIGCAPALIINHTIHDFNFWEKESVQIRTLKPKTQMLYTWENPSGPRKLVWEKGHKMEIENDLRKDGCGSFHPTEQSEVYWSSFLNGMQRVLLFTDVRSLATSASNVLEIIQQEITVSLQGFGLSLVNNLTRQEIMYIGIASSGIIWETCKLNRKRFKPLAVKESTHIEQAYQHYMVQLQGSDESIGSVLIDNKWEVDFDLQLMSKPRKRKIRRTFQTGVWLNLKTSPSQLQLHAKINRVQIDNQMFDCIFPVVLAPIPPPKSVAADSGVKPFIEVSIVQLLIKNSLIRQFKYFKVLVQEFHIKVDLGFINAIVDMMQQGENTDEEDRQLFVTDMQLVNQALYSHATSQALQEQKSFYDLLHFSPLKIHISFSLAAGSSAGQSASTPNFLNVLLQGVGVTLTDLQDVVFKLSFFERDYIFLTQKQLIGETTSHYVGQAVKQLYVLVLGLDVIGNPYGLVVGISKGVEDLFYEPFQGAIQGPSEFAEGLALGVRSLFGHTVGGVMGAAGRITGAMGKGIAALTFDEDFQRKRRDQINKKPATVQEGIARSGKGLVMGVFDGVTGVFTKPVSGAKEQGVEGFFKGLGKGCVGLVTRPAAGLVDFASGSLDAVKRVTEVGEDTLRLRPPRFLPADGLVRPYNSMEAEGHKLLREANKGKYATTDIYVYHKVVIEKKEILLLTDKRMAYVEHNDLFGGWQIHWSYTWQELHHPAKVVPKGVQLNTSDGKKKKLFGSNDTTKIILIGDPAAKEELCSKIEQLRRA</sequence>
<dbReference type="InterPro" id="IPR056748">
    <property type="entry name" value="VPS13-like_C"/>
</dbReference>
<dbReference type="OrthoDB" id="428159at2759"/>
<dbReference type="InterPro" id="IPR026847">
    <property type="entry name" value="VPS13"/>
</dbReference>
<dbReference type="EMBL" id="OU892284">
    <property type="protein sequence ID" value="CAG9772493.1"/>
    <property type="molecule type" value="Genomic_DNA"/>
</dbReference>
<dbReference type="Pfam" id="PF25036">
    <property type="entry name" value="VPS13_VAB"/>
    <property type="match status" value="1"/>
</dbReference>
<dbReference type="PANTHER" id="PTHR16166:SF93">
    <property type="entry name" value="INTERMEMBRANE LIPID TRANSFER PROTEIN VPS13"/>
    <property type="match status" value="1"/>
</dbReference>
<dbReference type="GO" id="GO:0045053">
    <property type="term" value="P:protein retention in Golgi apparatus"/>
    <property type="evidence" value="ECO:0007669"/>
    <property type="project" value="TreeGrafter"/>
</dbReference>
<evidence type="ECO:0000313" key="8">
    <source>
        <dbReference type="EMBL" id="CAG9772493.1"/>
    </source>
</evidence>
<dbReference type="InterPro" id="IPR026854">
    <property type="entry name" value="VPS13_N"/>
</dbReference>
<dbReference type="Pfam" id="PF12624">
    <property type="entry name" value="VPS13_N"/>
    <property type="match status" value="1"/>
</dbReference>
<evidence type="ECO:0000313" key="9">
    <source>
        <dbReference type="Proteomes" id="UP001152799"/>
    </source>
</evidence>
<feature type="coiled-coil region" evidence="4">
    <location>
        <begin position="398"/>
        <end position="459"/>
    </location>
</feature>
<evidence type="ECO:0000259" key="5">
    <source>
        <dbReference type="Pfam" id="PF12624"/>
    </source>
</evidence>
<name>A0A9N9MX70_9CUCU</name>
<proteinExistence type="inferred from homology"/>
<reference evidence="8" key="1">
    <citation type="submission" date="2022-01" db="EMBL/GenBank/DDBJ databases">
        <authorList>
            <person name="King R."/>
        </authorList>
    </citation>
    <scope>NUCLEOTIDE SEQUENCE</scope>
</reference>
<evidence type="ECO:0000256" key="3">
    <source>
        <dbReference type="ARBA" id="ARBA00023055"/>
    </source>
</evidence>
<evidence type="ECO:0000256" key="2">
    <source>
        <dbReference type="ARBA" id="ARBA00022448"/>
    </source>
</evidence>
<protein>
    <recommendedName>
        <fullName evidence="10">Vacuolar protein sorting-associated protein 13A</fullName>
    </recommendedName>
</protein>
<evidence type="ECO:0000256" key="1">
    <source>
        <dbReference type="ARBA" id="ARBA00006545"/>
    </source>
</evidence>
<dbReference type="GO" id="GO:0006623">
    <property type="term" value="P:protein targeting to vacuole"/>
    <property type="evidence" value="ECO:0007669"/>
    <property type="project" value="TreeGrafter"/>
</dbReference>
<evidence type="ECO:0000259" key="7">
    <source>
        <dbReference type="Pfam" id="PF25037"/>
    </source>
</evidence>
<accession>A0A9N9MX70</accession>
<dbReference type="Proteomes" id="UP001152799">
    <property type="component" value="Chromosome 8"/>
</dbReference>
<dbReference type="PANTHER" id="PTHR16166">
    <property type="entry name" value="VACUOLAR PROTEIN SORTING-ASSOCIATED PROTEIN VPS13"/>
    <property type="match status" value="1"/>
</dbReference>
<dbReference type="Pfam" id="PF25037">
    <property type="entry name" value="VPS13_C"/>
    <property type="match status" value="1"/>
</dbReference>
<comment type="similarity">
    <text evidence="1">Belongs to the VPS13 family.</text>
</comment>
<feature type="domain" description="Intermembrane lipid transfer protein VPS13-like C-terminal" evidence="7">
    <location>
        <begin position="3104"/>
        <end position="3223"/>
    </location>
</feature>
<keyword evidence="9" id="KW-1185">Reference proteome</keyword>
<evidence type="ECO:0000256" key="4">
    <source>
        <dbReference type="SAM" id="Coils"/>
    </source>
</evidence>
<feature type="domain" description="Vacuolar protein sorting-associated protein 13 VPS13 adaptor binding" evidence="6">
    <location>
        <begin position="1980"/>
        <end position="2526"/>
    </location>
</feature>
<dbReference type="GO" id="GO:0006869">
    <property type="term" value="P:lipid transport"/>
    <property type="evidence" value="ECO:0007669"/>
    <property type="project" value="UniProtKB-KW"/>
</dbReference>
<feature type="domain" description="Chorein N-terminal" evidence="5">
    <location>
        <begin position="2"/>
        <end position="1098"/>
    </location>
</feature>
<evidence type="ECO:0000259" key="6">
    <source>
        <dbReference type="Pfam" id="PF25036"/>
    </source>
</evidence>
<gene>
    <name evidence="8" type="ORF">CEUTPL_LOCUS12904</name>
</gene>